<dbReference type="AlphaFoldDB" id="A0A1H1KAX2"/>
<keyword evidence="2" id="KW-1185">Reference proteome</keyword>
<proteinExistence type="predicted"/>
<reference evidence="2" key="1">
    <citation type="submission" date="2016-10" db="EMBL/GenBank/DDBJ databases">
        <authorList>
            <person name="Varghese N."/>
            <person name="Submissions S."/>
        </authorList>
    </citation>
    <scope>NUCLEOTIDE SEQUENCE [LARGE SCALE GENOMIC DNA]</scope>
    <source>
        <strain evidence="2">DUS833</strain>
    </source>
</reference>
<gene>
    <name evidence="1" type="ORF">SAMN05445850_6774</name>
</gene>
<accession>A0A1H1KAX2</accession>
<evidence type="ECO:0000313" key="2">
    <source>
        <dbReference type="Proteomes" id="UP000199365"/>
    </source>
</evidence>
<protein>
    <submittedName>
        <fullName evidence="1">Uncharacterized protein</fullName>
    </submittedName>
</protein>
<organism evidence="1 2">
    <name type="scientific">Paraburkholderia tuberum</name>
    <dbReference type="NCBI Taxonomy" id="157910"/>
    <lineage>
        <taxon>Bacteria</taxon>
        <taxon>Pseudomonadati</taxon>
        <taxon>Pseudomonadota</taxon>
        <taxon>Betaproteobacteria</taxon>
        <taxon>Burkholderiales</taxon>
        <taxon>Burkholderiaceae</taxon>
        <taxon>Paraburkholderia</taxon>
    </lineage>
</organism>
<sequence length="102" mass="11390">MDLVEAAQMIRDGLRITLVRGGCKHERTAGREPRLQARFATMQQPDQQLPAAQRRGFQIGLHALDQNVGAHQRAVEIDDERPAAVRHDGRVAHDCGTITNSW</sequence>
<dbReference type="Proteomes" id="UP000199365">
    <property type="component" value="Unassembled WGS sequence"/>
</dbReference>
<evidence type="ECO:0000313" key="1">
    <source>
        <dbReference type="EMBL" id="SDR59212.1"/>
    </source>
</evidence>
<name>A0A1H1KAX2_9BURK</name>
<dbReference type="EMBL" id="FNKX01000003">
    <property type="protein sequence ID" value="SDR59212.1"/>
    <property type="molecule type" value="Genomic_DNA"/>
</dbReference>